<name>Q1D9P0_MYXXD</name>
<reference evidence="2 3" key="1">
    <citation type="journal article" date="2006" name="Proc. Natl. Acad. Sci. U.S.A.">
        <title>Evolution of sensory complexity recorded in a myxobacterial genome.</title>
        <authorList>
            <person name="Goldman B.S."/>
            <person name="Nierman W.C."/>
            <person name="Kaiser D."/>
            <person name="Slater S.C."/>
            <person name="Durkin A.S."/>
            <person name="Eisen J.A."/>
            <person name="Ronning C.M."/>
            <person name="Barbazuk W.B."/>
            <person name="Blanchard M."/>
            <person name="Field C."/>
            <person name="Halling C."/>
            <person name="Hinkle G."/>
            <person name="Iartchuk O."/>
            <person name="Kim H.S."/>
            <person name="Mackenzie C."/>
            <person name="Madupu R."/>
            <person name="Miller N."/>
            <person name="Shvartsbeyn A."/>
            <person name="Sullivan S.A."/>
            <person name="Vaudin M."/>
            <person name="Wiegand R."/>
            <person name="Kaplan H.B."/>
        </authorList>
    </citation>
    <scope>NUCLEOTIDE SEQUENCE [LARGE SCALE GENOMIC DNA]</scope>
    <source>
        <strain evidence="3">DK1622</strain>
    </source>
</reference>
<feature type="transmembrane region" description="Helical" evidence="1">
    <location>
        <begin position="988"/>
        <end position="1009"/>
    </location>
</feature>
<dbReference type="STRING" id="246197.MXAN_2413"/>
<dbReference type="RefSeq" id="WP_011552488.1">
    <property type="nucleotide sequence ID" value="NC_008095.1"/>
</dbReference>
<feature type="transmembrane region" description="Helical" evidence="1">
    <location>
        <begin position="1021"/>
        <end position="1042"/>
    </location>
</feature>
<dbReference type="EnsemblBacteria" id="ABF90461">
    <property type="protein sequence ID" value="ABF90461"/>
    <property type="gene ID" value="MXAN_2413"/>
</dbReference>
<dbReference type="Proteomes" id="UP000002402">
    <property type="component" value="Chromosome"/>
</dbReference>
<dbReference type="eggNOG" id="ENOG502Z9Y1">
    <property type="taxonomic scope" value="Bacteria"/>
</dbReference>
<dbReference type="KEGG" id="mxa:MXAN_2413"/>
<dbReference type="OrthoDB" id="9020765at2"/>
<dbReference type="GeneID" id="41359797"/>
<sequence>MTTTPRSSTTSVVIPSTLPKNPSLTVSASGSLMKNYLPALPIAPGGQVTAACDSNGYPIVFSFGADSGDFYAIVNTRNDSTGWSQIDLLPGVSALGKPVYFASGQLSNGNLCLFLACQDAASGAVNTYVAGPLSNNLEVTDLSQLAALWTPTGNPLSGASVSRASISPLDDGKGFGIPMIAVGLVAPGATDVLTYLMQATVNTTTGAITWNWTSFPSPTDARTVLDSAPGAVSDLGQGLYMLYAGQDGSTHLVFKTLLNEFGRDYVRALPVPAGQNSLQTTAGSGGTSYLYAGGAAGIVFWSASAQLESNAPGWTAAQTVATGEQLPGMAAGGLVVRQSFSKSNALSAWALSGSNLYLLSQFEYQGALHWTTPLVLKTGISRIAPLINPATRANELVFLTTDWERQKAIHYLWQDPATTLWQEETIPLYSSDKVQEVNSYSTRLSFRVNGQPPAARLPLTLTSASYQSLLINGLKYTVDAGASVEVSTNVTGELDIIQQIQDLAVSTFTLTSSAFTDTLRINPASNVYKKLAAVRTGADIPVLPPTLPEGVTADQIASAIAQMMAFQPEQSYPTEVISVVGPTPQAKSGAHMARPPHAFALSFGPQGLLRYHSGAEASQLKRVGDVGEWIVDTVGDVVQFIGNVVDQIGHMLFEVAETVIKITLNVAGRVIKFVIQSFEQLFAFLTALFKALKVGMEKLIGWLGELFGWDDIWATHLVIAKTLTGALDALSKEVQEDSARLKKKMARIIAEQLGFARENFASMKVPASVASMVPSEMAAATQQSHPGINFDTPIASWSSYQTQYSGMLLGGGPVGDLPAPVQKFIDDVLIPTSFVLVKAIEEDWENLKAVFTGEGKTVEHIVTFLQGLAKTIIDTLEILLLGCVDYLLDLVPWVVSLLTEPVNIPFLSGFYTWLTSALGKGEAPPEELSAVNLMSLLVAVPYTYLYKLANDGQAPFSGDPLDLWTSMTQVDTAEGASKKEASIAARRYSVIGAGIASIAGWLASLMGFVRVSVDAARLKGALGKCLLVSSLTMGGIAAAFSFPIQSSAMQGTAYQMRLLVWVASLLRLGSTALPISSAAVRGTIKACFDAGIGVTAISSDILGSPRNSTWCSDVCSNLGGVITGVSTAIVAVQPEAAVTIIAGMGLSYLGGNLVALITALSTNIVKAEALYFQNLGG</sequence>
<accession>Q1D9P0</accession>
<feature type="transmembrane region" description="Helical" evidence="1">
    <location>
        <begin position="1054"/>
        <end position="1075"/>
    </location>
</feature>
<evidence type="ECO:0000313" key="2">
    <source>
        <dbReference type="EMBL" id="ABF90461.1"/>
    </source>
</evidence>
<gene>
    <name evidence="2" type="ordered locus">MXAN_2413</name>
</gene>
<organism evidence="2 3">
    <name type="scientific">Myxococcus xanthus (strain DK1622)</name>
    <dbReference type="NCBI Taxonomy" id="246197"/>
    <lineage>
        <taxon>Bacteria</taxon>
        <taxon>Pseudomonadati</taxon>
        <taxon>Myxococcota</taxon>
        <taxon>Myxococcia</taxon>
        <taxon>Myxococcales</taxon>
        <taxon>Cystobacterineae</taxon>
        <taxon>Myxococcaceae</taxon>
        <taxon>Myxococcus</taxon>
    </lineage>
</organism>
<dbReference type="AlphaFoldDB" id="Q1D9P0"/>
<keyword evidence="3" id="KW-1185">Reference proteome</keyword>
<proteinExistence type="predicted"/>
<evidence type="ECO:0000313" key="3">
    <source>
        <dbReference type="Proteomes" id="UP000002402"/>
    </source>
</evidence>
<dbReference type="EMBL" id="CP000113">
    <property type="protein sequence ID" value="ABF90461.1"/>
    <property type="molecule type" value="Genomic_DNA"/>
</dbReference>
<keyword evidence="1" id="KW-0472">Membrane</keyword>
<dbReference type="HOGENOM" id="CLU_273404_0_0_7"/>
<protein>
    <submittedName>
        <fullName evidence="2">Uncharacterized protein</fullName>
    </submittedName>
</protein>
<keyword evidence="1" id="KW-1133">Transmembrane helix</keyword>
<evidence type="ECO:0000256" key="1">
    <source>
        <dbReference type="SAM" id="Phobius"/>
    </source>
</evidence>
<keyword evidence="1" id="KW-0812">Transmembrane</keyword>